<evidence type="ECO:0000313" key="3">
    <source>
        <dbReference type="EMBL" id="BDY12962.1"/>
    </source>
</evidence>
<dbReference type="EMBL" id="AP027370">
    <property type="protein sequence ID" value="BDY12962.1"/>
    <property type="molecule type" value="Genomic_DNA"/>
</dbReference>
<feature type="chain" id="PRO_5045028642" evidence="1">
    <location>
        <begin position="18"/>
        <end position="253"/>
    </location>
</feature>
<evidence type="ECO:0000256" key="1">
    <source>
        <dbReference type="SAM" id="SignalP"/>
    </source>
</evidence>
<dbReference type="Proteomes" id="UP001321445">
    <property type="component" value="Chromosome"/>
</dbReference>
<organism evidence="2 4">
    <name type="scientific">Hydrogenimonas cancrithermarum</name>
    <dbReference type="NCBI Taxonomy" id="2993563"/>
    <lineage>
        <taxon>Bacteria</taxon>
        <taxon>Pseudomonadati</taxon>
        <taxon>Campylobacterota</taxon>
        <taxon>Epsilonproteobacteria</taxon>
        <taxon>Campylobacterales</taxon>
        <taxon>Hydrogenimonadaceae</taxon>
        <taxon>Hydrogenimonas</taxon>
    </lineage>
</organism>
<feature type="signal peptide" evidence="1">
    <location>
        <begin position="1"/>
        <end position="17"/>
    </location>
</feature>
<evidence type="ECO:0000313" key="4">
    <source>
        <dbReference type="Proteomes" id="UP001321445"/>
    </source>
</evidence>
<sequence>MKRIFLTLILSLLPLMAGNDALCIETSQKLFDLQNAIVTDAFEKLEPGAWAEYRAGDRSVKAVYAGRARIGNSTLQGIEFGNAPVVEQVWYAIVDKRFTIGGETYTMRTLDPRLLFVRTKNGLFRLDYSQLSILETFMGRRSLSTILTPAQIHVPPDCSHIPRLSSRSVRLKSGKRIEATAITSETGETILVSERVPFGVVRLPGRPGAELIDFGFEGGETTIDAKARKRAKTFALPRGPAAFPIAPFGGVPR</sequence>
<keyword evidence="1" id="KW-0732">Signal</keyword>
<name>A0ABM8FM99_9BACT</name>
<reference evidence="2 4" key="1">
    <citation type="submission" date="2023-03" db="EMBL/GenBank/DDBJ databases">
        <title>Description of Hydrogenimonas sp. ISO32.</title>
        <authorList>
            <person name="Mino S."/>
            <person name="Fukazawa S."/>
            <person name="Sawabe T."/>
        </authorList>
    </citation>
    <scope>NUCLEOTIDE SEQUENCE [LARGE SCALE GENOMIC DNA]</scope>
    <source>
        <strain evidence="2 4">ISO32</strain>
    </source>
</reference>
<protein>
    <submittedName>
        <fullName evidence="2">Uncharacterized protein</fullName>
    </submittedName>
</protein>
<evidence type="ECO:0000313" key="2">
    <source>
        <dbReference type="EMBL" id="BDY12845.1"/>
    </source>
</evidence>
<accession>A0ABM8FM99</accession>
<dbReference type="RefSeq" id="WP_286336009.1">
    <property type="nucleotide sequence ID" value="NZ_AP027370.1"/>
</dbReference>
<gene>
    <name evidence="2" type="ORF">HCR_11570</name>
    <name evidence="3" type="ORF">HCR_12740</name>
</gene>
<proteinExistence type="predicted"/>
<dbReference type="EMBL" id="AP027370">
    <property type="protein sequence ID" value="BDY12845.1"/>
    <property type="molecule type" value="Genomic_DNA"/>
</dbReference>
<keyword evidence="4" id="KW-1185">Reference proteome</keyword>